<dbReference type="EMBL" id="WESC01000005">
    <property type="protein sequence ID" value="KAB7740775.1"/>
    <property type="molecule type" value="Genomic_DNA"/>
</dbReference>
<dbReference type="RefSeq" id="WP_152215617.1">
    <property type="nucleotide sequence ID" value="NZ_JBAQYD010000346.1"/>
</dbReference>
<gene>
    <name evidence="1" type="ORF">F2P47_06935</name>
</gene>
<reference evidence="1 2" key="1">
    <citation type="submission" date="2019-09" db="EMBL/GenBank/DDBJ databases">
        <title>Parvibaculum sedimenti sp. nov., isolated from sediment.</title>
        <authorList>
            <person name="Wang Y."/>
        </authorList>
    </citation>
    <scope>NUCLEOTIDE SEQUENCE [LARGE SCALE GENOMIC DNA]</scope>
    <source>
        <strain evidence="1 2">HXT-9</strain>
    </source>
</reference>
<proteinExistence type="predicted"/>
<keyword evidence="2" id="KW-1185">Reference proteome</keyword>
<protein>
    <submittedName>
        <fullName evidence="1">TIGR02444 family protein</fullName>
    </submittedName>
</protein>
<comment type="caution">
    <text evidence="1">The sequence shown here is derived from an EMBL/GenBank/DDBJ whole genome shotgun (WGS) entry which is preliminary data.</text>
</comment>
<dbReference type="Proteomes" id="UP000468901">
    <property type="component" value="Unassembled WGS sequence"/>
</dbReference>
<evidence type="ECO:0000313" key="2">
    <source>
        <dbReference type="Proteomes" id="UP000468901"/>
    </source>
</evidence>
<dbReference type="AlphaFoldDB" id="A0A6N6VKF1"/>
<accession>A0A6N6VKF1</accession>
<sequence length="169" mass="18187">MKQSVERQMRAGAEGKFWSFSCEFYARPGVEVTLLALQDEDGLDVSILLFCLYAAARGVALDAALAASMNVVGAAWGTSVIAPLRAARRGLKAAAPESALRAEVKRLELDAEQAMHAALEGLLPEGQGEGGEPRALAERNLAAWLACRNLAMTERRRSRFAALIAQAFR</sequence>
<name>A0A6N6VKF1_9HYPH</name>
<dbReference type="InterPro" id="IPR012659">
    <property type="entry name" value="CHP02444"/>
</dbReference>
<dbReference type="Pfam" id="PF09523">
    <property type="entry name" value="DUF2390"/>
    <property type="match status" value="1"/>
</dbReference>
<dbReference type="NCBIfam" id="TIGR02444">
    <property type="entry name" value="TIGR02444 family protein"/>
    <property type="match status" value="1"/>
</dbReference>
<organism evidence="1 2">
    <name type="scientific">Parvibaculum sedimenti</name>
    <dbReference type="NCBI Taxonomy" id="2608632"/>
    <lineage>
        <taxon>Bacteria</taxon>
        <taxon>Pseudomonadati</taxon>
        <taxon>Pseudomonadota</taxon>
        <taxon>Alphaproteobacteria</taxon>
        <taxon>Hyphomicrobiales</taxon>
        <taxon>Parvibaculaceae</taxon>
        <taxon>Parvibaculum</taxon>
    </lineage>
</organism>
<evidence type="ECO:0000313" key="1">
    <source>
        <dbReference type="EMBL" id="KAB7740775.1"/>
    </source>
</evidence>